<dbReference type="Gene3D" id="2.60.40.10">
    <property type="entry name" value="Immunoglobulins"/>
    <property type="match status" value="1"/>
</dbReference>
<dbReference type="RefSeq" id="WP_320002632.1">
    <property type="nucleotide sequence ID" value="NZ_JAUHJS010000001.1"/>
</dbReference>
<evidence type="ECO:0000259" key="3">
    <source>
        <dbReference type="SMART" id="SM00642"/>
    </source>
</evidence>
<dbReference type="SUPFAM" id="SSF51445">
    <property type="entry name" value="(Trans)glycosidases"/>
    <property type="match status" value="1"/>
</dbReference>
<proteinExistence type="inferred from homology"/>
<comment type="caution">
    <text evidence="4">The sequence shown here is derived from an EMBL/GenBank/DDBJ whole genome shotgun (WGS) entry which is preliminary data.</text>
</comment>
<dbReference type="EMBL" id="JAUHJS010000001">
    <property type="protein sequence ID" value="MDN4164106.1"/>
    <property type="molecule type" value="Genomic_DNA"/>
</dbReference>
<dbReference type="Gene3D" id="3.20.20.80">
    <property type="entry name" value="Glycosidases"/>
    <property type="match status" value="1"/>
</dbReference>
<dbReference type="NCBIfam" id="TIGR04183">
    <property type="entry name" value="Por_Secre_tail"/>
    <property type="match status" value="1"/>
</dbReference>
<keyword evidence="2" id="KW-0732">Signal</keyword>
<dbReference type="InterPro" id="IPR006047">
    <property type="entry name" value="GH13_cat_dom"/>
</dbReference>
<dbReference type="GO" id="GO:0016787">
    <property type="term" value="F:hydrolase activity"/>
    <property type="evidence" value="ECO:0007669"/>
    <property type="project" value="UniProtKB-KW"/>
</dbReference>
<dbReference type="InterPro" id="IPR026444">
    <property type="entry name" value="Secre_tail"/>
</dbReference>
<reference evidence="4" key="1">
    <citation type="submission" date="2023-06" db="EMBL/GenBank/DDBJ databases">
        <title>Cytophagales bacterium Strain LB-30, isolated from soil.</title>
        <authorList>
            <person name="Liu B."/>
        </authorList>
    </citation>
    <scope>NUCLEOTIDE SEQUENCE</scope>
    <source>
        <strain evidence="4">LB-30</strain>
    </source>
</reference>
<dbReference type="CDD" id="cd11350">
    <property type="entry name" value="AmyAc_4"/>
    <property type="match status" value="1"/>
</dbReference>
<dbReference type="PANTHER" id="PTHR43002">
    <property type="entry name" value="GLYCOGEN DEBRANCHING ENZYME"/>
    <property type="match status" value="1"/>
</dbReference>
<dbReference type="SUPFAM" id="SSF81296">
    <property type="entry name" value="E set domains"/>
    <property type="match status" value="1"/>
</dbReference>
<dbReference type="Pfam" id="PF00128">
    <property type="entry name" value="Alpha-amylase"/>
    <property type="match status" value="2"/>
</dbReference>
<dbReference type="InterPro" id="IPR017853">
    <property type="entry name" value="GH"/>
</dbReference>
<feature type="signal peptide" evidence="2">
    <location>
        <begin position="1"/>
        <end position="23"/>
    </location>
</feature>
<sequence>MRKHLPYRLLFLLFTFYSFSAFAQNIDRAPTISPRFFAADEPITITYDVTGTALSSLSDTYIWLWIPNLNSFNAPSNINPASSNPSATNVAKFTKTSDEEGRTYFTITLTLTDFVGKSKEEILSVGMLLKGNDWSNGQTTDYTTEISTDFQLAIDAPANSFDFYPSARDIQLQIAASAPATIEVFLDDVLVETANDVTSLNYTHAIITDGAVHSFRVLGTTADNQTDEAFYSYTLTPVVEEATLPEGMQDGINYHPEGTSVTLVLVAPGKQNVFVIGDFTNWQIASDYLMKKDGDRFWLTISNLQIDASYRFQYLVDGNIRIADPYAERVASPYDDAEIIQENRYPGLEPFPSDTDFEVSYLLMDRTPYAWTATEYQRPAKEDLVIYELLVRDFTEERTYQAVIDRLDYLQNLGINALQLMPIMEFEGNLSWGYNPAFMLAGDKYYGTEEELKTLIDEAHKRGIAVIFDIALNHAFGRSPLVRLYNDGDFGAPTANNPWLNRTAKHDFNVGYDFNHESLYTQYYVDRVVSYWIENYNIDGYRFDLSKGFTQKNTLGNTGAWGNYDASRVTLLKRMADYIWSIDPDSYVILEHFADNNEEKELSDYGMMLWGNMNHTYRNVTKSAGSLFGAHAGDRGWNNPYLISYMESHDEERVMWDLLQSNSRTLEESVSRVKLAAAFFFTIPGPKMIWQFGEMGYDEELNNDRLGIKPTHWEYLDDPVRKELFDVFTALIHLHTQTDLITNEGFSWDTGSTYKWIQIDNASVDLVAVGNFSTDELKTGPTPFTQSGWWYDYLSQDSIFVADPATYQLALSPGEFHILTTQRIENYIDGSPVNFVLSAKETVGNLERLQVFPNPGADVVNIISQYPIQSIRIVDVSGREMQTIAHPKTAVSLAGLQAGVYFIQAETSAGVQTCKFIKQ</sequence>
<accession>A0ABT8F241</accession>
<organism evidence="4 5">
    <name type="scientific">Shiella aurantiaca</name>
    <dbReference type="NCBI Taxonomy" id="3058365"/>
    <lineage>
        <taxon>Bacteria</taxon>
        <taxon>Pseudomonadati</taxon>
        <taxon>Bacteroidota</taxon>
        <taxon>Cytophagia</taxon>
        <taxon>Cytophagales</taxon>
        <taxon>Shiellaceae</taxon>
        <taxon>Shiella</taxon>
    </lineage>
</organism>
<evidence type="ECO:0000256" key="2">
    <source>
        <dbReference type="SAM" id="SignalP"/>
    </source>
</evidence>
<evidence type="ECO:0000256" key="1">
    <source>
        <dbReference type="ARBA" id="ARBA00008061"/>
    </source>
</evidence>
<keyword evidence="5" id="KW-1185">Reference proteome</keyword>
<gene>
    <name evidence="4" type="ORF">QWY31_01270</name>
</gene>
<dbReference type="InterPro" id="IPR014756">
    <property type="entry name" value="Ig_E-set"/>
</dbReference>
<comment type="similarity">
    <text evidence="1">Belongs to the glycosyl hydrolase 13 family.</text>
</comment>
<keyword evidence="4" id="KW-0378">Hydrolase</keyword>
<dbReference type="Proteomes" id="UP001168552">
    <property type="component" value="Unassembled WGS sequence"/>
</dbReference>
<dbReference type="InterPro" id="IPR013783">
    <property type="entry name" value="Ig-like_fold"/>
</dbReference>
<evidence type="ECO:0000313" key="5">
    <source>
        <dbReference type="Proteomes" id="UP001168552"/>
    </source>
</evidence>
<name>A0ABT8F241_9BACT</name>
<dbReference type="SMART" id="SM00642">
    <property type="entry name" value="Aamy"/>
    <property type="match status" value="1"/>
</dbReference>
<dbReference type="Pfam" id="PF18962">
    <property type="entry name" value="Por_Secre_tail"/>
    <property type="match status" value="1"/>
</dbReference>
<protein>
    <submittedName>
        <fullName evidence="4">Alpha-amylase family glycosyl hydrolase</fullName>
    </submittedName>
</protein>
<feature type="domain" description="Glycosyl hydrolase family 13 catalytic" evidence="3">
    <location>
        <begin position="388"/>
        <end position="735"/>
    </location>
</feature>
<feature type="chain" id="PRO_5046863543" evidence="2">
    <location>
        <begin position="24"/>
        <end position="919"/>
    </location>
</feature>
<evidence type="ECO:0000313" key="4">
    <source>
        <dbReference type="EMBL" id="MDN4164106.1"/>
    </source>
</evidence>